<dbReference type="Gene3D" id="3.40.50.720">
    <property type="entry name" value="NAD(P)-binding Rossmann-like Domain"/>
    <property type="match status" value="1"/>
</dbReference>
<dbReference type="PANTHER" id="PTHR43355:SF2">
    <property type="entry name" value="FLAVIN REDUCTASE (NADPH)"/>
    <property type="match status" value="1"/>
</dbReference>
<dbReference type="EMBL" id="JBHUCP010000005">
    <property type="protein sequence ID" value="MFD1529496.1"/>
    <property type="molecule type" value="Genomic_DNA"/>
</dbReference>
<dbReference type="InterPro" id="IPR051606">
    <property type="entry name" value="Polyketide_Oxido-like"/>
</dbReference>
<evidence type="ECO:0000313" key="2">
    <source>
        <dbReference type="EMBL" id="MFD1529496.1"/>
    </source>
</evidence>
<dbReference type="Pfam" id="PF13460">
    <property type="entry name" value="NAD_binding_10"/>
    <property type="match status" value="1"/>
</dbReference>
<comment type="caution">
    <text evidence="2">The sequence shown here is derived from an EMBL/GenBank/DDBJ whole genome shotgun (WGS) entry which is preliminary data.</text>
</comment>
<dbReference type="InterPro" id="IPR036291">
    <property type="entry name" value="NAD(P)-bd_dom_sf"/>
</dbReference>
<sequence length="211" mass="21852">MELTVFGASGGTGRLVVEQALAAGHTVTAVVRDPARLRLAPRDGLRVAVATFADRAAVLSAVTGADAVVDALGGSGNGPTTVRVDASRVIVPAMQEAGVRRLVVVSASGAHTTGDGLLVRLLVKPLLGYVLRHGFADMRAMEEIVRASGLDWTIVLPPRLTDGPSTGRFRSRVGANVRGSFSIRRADLADAVLRAVSDDRLRQAALSVAAG</sequence>
<feature type="domain" description="NAD(P)-binding" evidence="1">
    <location>
        <begin position="7"/>
        <end position="198"/>
    </location>
</feature>
<dbReference type="SUPFAM" id="SSF51735">
    <property type="entry name" value="NAD(P)-binding Rossmann-fold domains"/>
    <property type="match status" value="1"/>
</dbReference>
<evidence type="ECO:0000259" key="1">
    <source>
        <dbReference type="Pfam" id="PF13460"/>
    </source>
</evidence>
<protein>
    <submittedName>
        <fullName evidence="2">NAD(P)-dependent oxidoreductase</fullName>
    </submittedName>
</protein>
<organism evidence="2 3">
    <name type="scientific">Pseudonocardia aurantiaca</name>
    <dbReference type="NCBI Taxonomy" id="75290"/>
    <lineage>
        <taxon>Bacteria</taxon>
        <taxon>Bacillati</taxon>
        <taxon>Actinomycetota</taxon>
        <taxon>Actinomycetes</taxon>
        <taxon>Pseudonocardiales</taxon>
        <taxon>Pseudonocardiaceae</taxon>
        <taxon>Pseudonocardia</taxon>
    </lineage>
</organism>
<accession>A0ABW4FIE6</accession>
<dbReference type="RefSeq" id="WP_343984264.1">
    <property type="nucleotide sequence ID" value="NZ_BAAAJG010000020.1"/>
</dbReference>
<dbReference type="PANTHER" id="PTHR43355">
    <property type="entry name" value="FLAVIN REDUCTASE (NADPH)"/>
    <property type="match status" value="1"/>
</dbReference>
<reference evidence="3" key="1">
    <citation type="journal article" date="2019" name="Int. J. Syst. Evol. Microbiol.">
        <title>The Global Catalogue of Microorganisms (GCM) 10K type strain sequencing project: providing services to taxonomists for standard genome sequencing and annotation.</title>
        <authorList>
            <consortium name="The Broad Institute Genomics Platform"/>
            <consortium name="The Broad Institute Genome Sequencing Center for Infectious Disease"/>
            <person name="Wu L."/>
            <person name="Ma J."/>
        </authorList>
    </citation>
    <scope>NUCLEOTIDE SEQUENCE [LARGE SCALE GENOMIC DNA]</scope>
    <source>
        <strain evidence="3">JCM 12165</strain>
    </source>
</reference>
<gene>
    <name evidence="2" type="ORF">ACFSCY_08570</name>
</gene>
<name>A0ABW4FIE6_9PSEU</name>
<dbReference type="Proteomes" id="UP001597145">
    <property type="component" value="Unassembled WGS sequence"/>
</dbReference>
<keyword evidence="3" id="KW-1185">Reference proteome</keyword>
<evidence type="ECO:0000313" key="3">
    <source>
        <dbReference type="Proteomes" id="UP001597145"/>
    </source>
</evidence>
<dbReference type="InterPro" id="IPR016040">
    <property type="entry name" value="NAD(P)-bd_dom"/>
</dbReference>
<proteinExistence type="predicted"/>